<evidence type="ECO:0000313" key="8">
    <source>
        <dbReference type="EMBL" id="KAF9947324.1"/>
    </source>
</evidence>
<feature type="region of interest" description="Disordered" evidence="5">
    <location>
        <begin position="784"/>
        <end position="834"/>
    </location>
</feature>
<comment type="subcellular location">
    <subcellularLocation>
        <location evidence="1">Membrane</location>
        <topology evidence="1">Multi-pass membrane protein</topology>
    </subcellularLocation>
</comment>
<dbReference type="EMBL" id="JAAAHY010001687">
    <property type="protein sequence ID" value="KAF9947324.1"/>
    <property type="molecule type" value="Genomic_DNA"/>
</dbReference>
<dbReference type="NCBIfam" id="TIGR00815">
    <property type="entry name" value="sulP"/>
    <property type="match status" value="1"/>
</dbReference>
<evidence type="ECO:0000313" key="9">
    <source>
        <dbReference type="Proteomes" id="UP000738359"/>
    </source>
</evidence>
<dbReference type="InterPro" id="IPR036513">
    <property type="entry name" value="STAS_dom_sf"/>
</dbReference>
<dbReference type="InterPro" id="IPR001902">
    <property type="entry name" value="SLC26A/SulP_fam"/>
</dbReference>
<dbReference type="InterPro" id="IPR002645">
    <property type="entry name" value="STAS_dom"/>
</dbReference>
<feature type="transmembrane region" description="Helical" evidence="6">
    <location>
        <begin position="288"/>
        <end position="307"/>
    </location>
</feature>
<feature type="transmembrane region" description="Helical" evidence="6">
    <location>
        <begin position="191"/>
        <end position="211"/>
    </location>
</feature>
<evidence type="ECO:0000256" key="4">
    <source>
        <dbReference type="ARBA" id="ARBA00023136"/>
    </source>
</evidence>
<dbReference type="Gene3D" id="3.30.750.24">
    <property type="entry name" value="STAS domain"/>
    <property type="match status" value="1"/>
</dbReference>
<evidence type="ECO:0000256" key="1">
    <source>
        <dbReference type="ARBA" id="ARBA00004141"/>
    </source>
</evidence>
<dbReference type="GO" id="GO:0055085">
    <property type="term" value="P:transmembrane transport"/>
    <property type="evidence" value="ECO:0007669"/>
    <property type="project" value="InterPro"/>
</dbReference>
<gene>
    <name evidence="8" type="ORF">BGZ70_002734</name>
</gene>
<comment type="caution">
    <text evidence="8">The sequence shown here is derived from an EMBL/GenBank/DDBJ whole genome shotgun (WGS) entry which is preliminary data.</text>
</comment>
<sequence>MKDIVAGITVGLIVVPQGMSYAKVAGLPVQHGLYSAYIGALFYCFMGTSKDLTIGPTAVISLITGELVAQLADQYSPAQVAGMSCLAVGALTMILGIFQLGIVLDFFPTTVLVGYTTGAAVTIVVSQIPKWIGVSGVNTREPPLLILLHTFRALPTLSWLDLLFGILSMAGLAGLGLAVDRWGRGRFSIQLIKISRFFIVTVLATWCSYMVHMGAPLDEDGHLVPRLSILQTVPAGLPRPQAPPINGDFLRKMAPQLMAISLATILEHIAIGKAFARKNRYQIDGNQELLTLGLANVTASFFGAYTVTGSFSRSAVKFQCGVKTPMAGFVTGALVLLALHVLTPLFFYIPDAALSAVIMVAVSSLVSPPTVFLEFFHVNLWDFLSSQVALWVTLFVSVEAGIASGVGFSLLVLLFRVARPQLHTLRPLKYRQDVFVASADSFDSDEDDYNNNHDDVDDDEFFFGATDHLPSHPYHHRYPDYDALETINPPPGILIFRMEEAATFPNMETFKTWAQDQVYKHTRFGGRARTAQDRLWSDDLEIHIRRLRAPKILRSYPPGPHEDDDDDQGHVRHQQQTPLFSKKTDPRTHRRTRTRTRNATTSAVVTTQRLEDENLPRLRAVILDCSAMNQIDSTGLQGLRDLRENLRDYAGARDDPSWLFELHFVAVQRNVLRILRRSGLLTPLPQEQEQQQISGTPLQQVHVHQGQPPPPPPSQQQHQQQQRTRVSQDSHSDRGSDGSDRGSASSYGSFTRRGAPAVSPKLNSLVHLTIRDAIHAILRRAAGDGGGGGDTGTSAGVNGQAVEEDGPWAVSDSDESEHAPSLHKYSSTLPLHAI</sequence>
<evidence type="ECO:0000256" key="5">
    <source>
        <dbReference type="SAM" id="MobiDB-lite"/>
    </source>
</evidence>
<dbReference type="Pfam" id="PF00916">
    <property type="entry name" value="Sulfate_transp"/>
    <property type="match status" value="1"/>
</dbReference>
<accession>A0A9P6ITQ5</accession>
<proteinExistence type="predicted"/>
<feature type="transmembrane region" description="Helical" evidence="6">
    <location>
        <begin position="80"/>
        <end position="102"/>
    </location>
</feature>
<dbReference type="Pfam" id="PF01740">
    <property type="entry name" value="STAS"/>
    <property type="match status" value="1"/>
</dbReference>
<dbReference type="CDD" id="cd07042">
    <property type="entry name" value="STAS_SulP_like_sulfate_transporter"/>
    <property type="match status" value="1"/>
</dbReference>
<dbReference type="GO" id="GO:0016020">
    <property type="term" value="C:membrane"/>
    <property type="evidence" value="ECO:0007669"/>
    <property type="project" value="UniProtKB-SubCell"/>
</dbReference>
<keyword evidence="2 6" id="KW-0812">Transmembrane</keyword>
<feature type="compositionally biased region" description="Polar residues" evidence="5">
    <location>
        <begin position="824"/>
        <end position="834"/>
    </location>
</feature>
<dbReference type="InterPro" id="IPR011547">
    <property type="entry name" value="SLC26A/SulP_dom"/>
</dbReference>
<reference evidence="8" key="1">
    <citation type="journal article" date="2020" name="Fungal Divers.">
        <title>Resolving the Mortierellaceae phylogeny through synthesis of multi-gene phylogenetics and phylogenomics.</title>
        <authorList>
            <person name="Vandepol N."/>
            <person name="Liber J."/>
            <person name="Desiro A."/>
            <person name="Na H."/>
            <person name="Kennedy M."/>
            <person name="Barry K."/>
            <person name="Grigoriev I.V."/>
            <person name="Miller A.N."/>
            <person name="O'Donnell K."/>
            <person name="Stajich J.E."/>
            <person name="Bonito G."/>
        </authorList>
    </citation>
    <scope>NUCLEOTIDE SEQUENCE</scope>
    <source>
        <strain evidence="8">CK1249</strain>
    </source>
</reference>
<feature type="transmembrane region" description="Helical" evidence="6">
    <location>
        <begin position="356"/>
        <end position="376"/>
    </location>
</feature>
<feature type="transmembrane region" description="Helical" evidence="6">
    <location>
        <begin position="157"/>
        <end position="179"/>
    </location>
</feature>
<evidence type="ECO:0000256" key="3">
    <source>
        <dbReference type="ARBA" id="ARBA00022989"/>
    </source>
</evidence>
<evidence type="ECO:0000256" key="6">
    <source>
        <dbReference type="SAM" id="Phobius"/>
    </source>
</evidence>
<dbReference type="PANTHER" id="PTHR11814">
    <property type="entry name" value="SULFATE TRANSPORTER"/>
    <property type="match status" value="1"/>
</dbReference>
<feature type="domain" description="STAS" evidence="7">
    <location>
        <begin position="483"/>
        <end position="680"/>
    </location>
</feature>
<protein>
    <recommendedName>
        <fullName evidence="7">STAS domain-containing protein</fullName>
    </recommendedName>
</protein>
<dbReference type="PROSITE" id="PS50801">
    <property type="entry name" value="STAS"/>
    <property type="match status" value="1"/>
</dbReference>
<evidence type="ECO:0000259" key="7">
    <source>
        <dbReference type="PROSITE" id="PS50801"/>
    </source>
</evidence>
<organism evidence="8 9">
    <name type="scientific">Mortierella alpina</name>
    <name type="common">Oleaginous fungus</name>
    <name type="synonym">Mortierella renispora</name>
    <dbReference type="NCBI Taxonomy" id="64518"/>
    <lineage>
        <taxon>Eukaryota</taxon>
        <taxon>Fungi</taxon>
        <taxon>Fungi incertae sedis</taxon>
        <taxon>Mucoromycota</taxon>
        <taxon>Mortierellomycotina</taxon>
        <taxon>Mortierellomycetes</taxon>
        <taxon>Mortierellales</taxon>
        <taxon>Mortierellaceae</taxon>
        <taxon>Mortierella</taxon>
    </lineage>
</organism>
<keyword evidence="3 6" id="KW-1133">Transmembrane helix</keyword>
<dbReference type="Proteomes" id="UP000738359">
    <property type="component" value="Unassembled WGS sequence"/>
</dbReference>
<feature type="region of interest" description="Disordered" evidence="5">
    <location>
        <begin position="685"/>
        <end position="757"/>
    </location>
</feature>
<keyword evidence="4 6" id="KW-0472">Membrane</keyword>
<dbReference type="AlphaFoldDB" id="A0A9P6ITQ5"/>
<feature type="transmembrane region" description="Helical" evidence="6">
    <location>
        <begin position="327"/>
        <end position="349"/>
    </location>
</feature>
<evidence type="ECO:0000256" key="2">
    <source>
        <dbReference type="ARBA" id="ARBA00022692"/>
    </source>
</evidence>
<feature type="transmembrane region" description="Helical" evidence="6">
    <location>
        <begin position="257"/>
        <end position="276"/>
    </location>
</feature>
<feature type="region of interest" description="Disordered" evidence="5">
    <location>
        <begin position="552"/>
        <end position="602"/>
    </location>
</feature>
<dbReference type="OrthoDB" id="288203at2759"/>
<name>A0A9P6ITQ5_MORAP</name>
<dbReference type="SUPFAM" id="SSF52091">
    <property type="entry name" value="SpoIIaa-like"/>
    <property type="match status" value="1"/>
</dbReference>
<keyword evidence="9" id="KW-1185">Reference proteome</keyword>
<feature type="transmembrane region" description="Helical" evidence="6">
    <location>
        <begin position="388"/>
        <end position="415"/>
    </location>
</feature>
<feature type="compositionally biased region" description="Basic and acidic residues" evidence="5">
    <location>
        <begin position="726"/>
        <end position="740"/>
    </location>
</feature>